<gene>
    <name evidence="11 13" type="primary">tal</name>
    <name evidence="12" type="ORF">ASJ30_08265</name>
    <name evidence="13" type="ORF">IGS73_09630</name>
</gene>
<evidence type="ECO:0000256" key="8">
    <source>
        <dbReference type="ARBA" id="ARBA00023126"/>
    </source>
</evidence>
<reference evidence="12 14" key="1">
    <citation type="submission" date="2015-11" db="EMBL/GenBank/DDBJ databases">
        <authorList>
            <person name="Zhang Y."/>
            <person name="Guo Z."/>
        </authorList>
    </citation>
    <scope>NUCLEOTIDE SEQUENCE [LARGE SCALE GENOMIC DNA]</scope>
    <source>
        <strain evidence="12 14">YFY001</strain>
    </source>
</reference>
<comment type="function">
    <text evidence="1 11">Transaldolase is important for the balance of metabolites in the pentose-phosphate pathway.</text>
</comment>
<evidence type="ECO:0000256" key="4">
    <source>
        <dbReference type="ARBA" id="ARBA00008426"/>
    </source>
</evidence>
<dbReference type="EMBL" id="CP013290">
    <property type="protein sequence ID" value="APH01530.1"/>
    <property type="molecule type" value="Genomic_DNA"/>
</dbReference>
<keyword evidence="8 11" id="KW-0570">Pentose shunt</keyword>
<dbReference type="RefSeq" id="WP_072624679.1">
    <property type="nucleotide sequence ID" value="NZ_CP013290.1"/>
</dbReference>
<evidence type="ECO:0000256" key="7">
    <source>
        <dbReference type="ARBA" id="ARBA00022679"/>
    </source>
</evidence>
<dbReference type="CDD" id="cd00955">
    <property type="entry name" value="Transaldolase_like"/>
    <property type="match status" value="1"/>
</dbReference>
<comment type="pathway">
    <text evidence="3 11">Carbohydrate degradation; pentose phosphate pathway; D-glyceraldehyde 3-phosphate and beta-D-fructose 6-phosphate from D-ribose 5-phosphate and D-xylulose 5-phosphate (non-oxidative stage): step 2/3.</text>
</comment>
<dbReference type="Proteomes" id="UP000182938">
    <property type="component" value="Chromosome"/>
</dbReference>
<comment type="similarity">
    <text evidence="4 11">Belongs to the transaldolase family. Type 2 subfamily.</text>
</comment>
<dbReference type="GO" id="GO:0006098">
    <property type="term" value="P:pentose-phosphate shunt"/>
    <property type="evidence" value="ECO:0007669"/>
    <property type="project" value="UniProtKB-UniRule"/>
</dbReference>
<dbReference type="Gene3D" id="3.20.20.70">
    <property type="entry name" value="Aldolase class I"/>
    <property type="match status" value="1"/>
</dbReference>
<dbReference type="AlphaFoldDB" id="A0A1L3MGS6"/>
<dbReference type="KEGG" id="jte:ASJ30_08265"/>
<keyword evidence="14" id="KW-1185">Reference proteome</keyword>
<evidence type="ECO:0000313" key="13">
    <source>
        <dbReference type="EMBL" id="QOK21436.1"/>
    </source>
</evidence>
<evidence type="ECO:0000256" key="1">
    <source>
        <dbReference type="ARBA" id="ARBA00003518"/>
    </source>
</evidence>
<name>A0A1L3MGS6_9MICO</name>
<protein>
    <recommendedName>
        <fullName evidence="5 11">Transaldolase</fullName>
        <ecNumber evidence="5 11">2.2.1.2</ecNumber>
    </recommendedName>
</protein>
<dbReference type="PANTHER" id="PTHR10683:SF31">
    <property type="entry name" value="TRANSALDOLASE"/>
    <property type="match status" value="1"/>
</dbReference>
<evidence type="ECO:0000256" key="3">
    <source>
        <dbReference type="ARBA" id="ARBA00004857"/>
    </source>
</evidence>
<evidence type="ECO:0000313" key="12">
    <source>
        <dbReference type="EMBL" id="APH01530.1"/>
    </source>
</evidence>
<keyword evidence="9 11" id="KW-0704">Schiff base</keyword>
<dbReference type="EMBL" id="CP062789">
    <property type="protein sequence ID" value="QOK21436.1"/>
    <property type="molecule type" value="Genomic_DNA"/>
</dbReference>
<dbReference type="PANTHER" id="PTHR10683">
    <property type="entry name" value="TRANSALDOLASE"/>
    <property type="match status" value="1"/>
</dbReference>
<comment type="catalytic activity">
    <reaction evidence="10 11">
        <text>D-sedoheptulose 7-phosphate + D-glyceraldehyde 3-phosphate = D-erythrose 4-phosphate + beta-D-fructose 6-phosphate</text>
        <dbReference type="Rhea" id="RHEA:17053"/>
        <dbReference type="ChEBI" id="CHEBI:16897"/>
        <dbReference type="ChEBI" id="CHEBI:57483"/>
        <dbReference type="ChEBI" id="CHEBI:57634"/>
        <dbReference type="ChEBI" id="CHEBI:59776"/>
        <dbReference type="EC" id="2.2.1.2"/>
    </reaction>
</comment>
<evidence type="ECO:0000256" key="6">
    <source>
        <dbReference type="ARBA" id="ARBA00022490"/>
    </source>
</evidence>
<dbReference type="InterPro" id="IPR013785">
    <property type="entry name" value="Aldolase_TIM"/>
</dbReference>
<evidence type="ECO:0000256" key="9">
    <source>
        <dbReference type="ARBA" id="ARBA00023270"/>
    </source>
</evidence>
<evidence type="ECO:0000256" key="5">
    <source>
        <dbReference type="ARBA" id="ARBA00013151"/>
    </source>
</evidence>
<comment type="subcellular location">
    <subcellularLocation>
        <location evidence="2 11">Cytoplasm</location>
    </subcellularLocation>
</comment>
<dbReference type="EC" id="2.2.1.2" evidence="5 11"/>
<dbReference type="GO" id="GO:0005975">
    <property type="term" value="P:carbohydrate metabolic process"/>
    <property type="evidence" value="ECO:0007669"/>
    <property type="project" value="InterPro"/>
</dbReference>
<dbReference type="GO" id="GO:0004801">
    <property type="term" value="F:transaldolase activity"/>
    <property type="evidence" value="ECO:0007669"/>
    <property type="project" value="UniProtKB-UniRule"/>
</dbReference>
<dbReference type="UniPathway" id="UPA00115">
    <property type="reaction ID" value="UER00414"/>
</dbReference>
<dbReference type="GO" id="GO:0005737">
    <property type="term" value="C:cytoplasm"/>
    <property type="evidence" value="ECO:0007669"/>
    <property type="project" value="UniProtKB-SubCell"/>
</dbReference>
<dbReference type="Proteomes" id="UP000593998">
    <property type="component" value="Chromosome"/>
</dbReference>
<dbReference type="HAMAP" id="MF_00493">
    <property type="entry name" value="Transaldolase_2"/>
    <property type="match status" value="1"/>
</dbReference>
<proteinExistence type="inferred from homology"/>
<dbReference type="PROSITE" id="PS01054">
    <property type="entry name" value="TRANSALDOLASE_1"/>
    <property type="match status" value="1"/>
</dbReference>
<sequence length="380" mass="40789">MTVMANQLPTAPAPIAALREAGVSVWLDDLSRERLRSGNLQELIDTTGIVGVTTNPSIFQAALADGDAYTQQLNALAAEGKGVDEVVFALTTDDVREACDLFAPIFEATDGVDGRVSLEVDPRLAHDPEATATSAQELAAAVDRPQVHIKIPATEAGLPAITRTLAEGISVNVTLIFSLERYRAVMNAFVEGLEQALAAGKDISKIHSVASFFVSRVDTEIDARLDEIGTDEAKALRGQAGVANARLAYQAYEEVFSTPRWQRLEAEGGRRQRPLWASTGVKDPAYPDTLYVTELVAADTVNTMPEKTLDATIDHGEVTGDTITDGYAQAQEVLDRLEALGISYTEVTDKLEVEGVDKFEKAWGELLDGVSAELAKATSK</sequence>
<dbReference type="InterPro" id="IPR018225">
    <property type="entry name" value="Transaldolase_AS"/>
</dbReference>
<accession>A0A1L3MGS6</accession>
<organism evidence="12 14">
    <name type="scientific">Janibacter indicus</name>
    <dbReference type="NCBI Taxonomy" id="857417"/>
    <lineage>
        <taxon>Bacteria</taxon>
        <taxon>Bacillati</taxon>
        <taxon>Actinomycetota</taxon>
        <taxon>Actinomycetes</taxon>
        <taxon>Micrococcales</taxon>
        <taxon>Intrasporangiaceae</taxon>
        <taxon>Janibacter</taxon>
    </lineage>
</organism>
<evidence type="ECO:0000313" key="14">
    <source>
        <dbReference type="Proteomes" id="UP000182938"/>
    </source>
</evidence>
<keyword evidence="6 11" id="KW-0963">Cytoplasm</keyword>
<dbReference type="SUPFAM" id="SSF51569">
    <property type="entry name" value="Aldolase"/>
    <property type="match status" value="1"/>
</dbReference>
<evidence type="ECO:0000313" key="15">
    <source>
        <dbReference type="Proteomes" id="UP000593998"/>
    </source>
</evidence>
<keyword evidence="7 11" id="KW-0808">Transferase</keyword>
<evidence type="ECO:0000256" key="10">
    <source>
        <dbReference type="ARBA" id="ARBA00048810"/>
    </source>
</evidence>
<evidence type="ECO:0000256" key="11">
    <source>
        <dbReference type="HAMAP-Rule" id="MF_00493"/>
    </source>
</evidence>
<dbReference type="NCBIfam" id="TIGR00876">
    <property type="entry name" value="tal_mycobact"/>
    <property type="match status" value="1"/>
</dbReference>
<dbReference type="PIRSF" id="PIRSF036915">
    <property type="entry name" value="Trnald_Bac_Plnt"/>
    <property type="match status" value="1"/>
</dbReference>
<dbReference type="Pfam" id="PF00923">
    <property type="entry name" value="TAL_FSA"/>
    <property type="match status" value="1"/>
</dbReference>
<evidence type="ECO:0000256" key="2">
    <source>
        <dbReference type="ARBA" id="ARBA00004496"/>
    </source>
</evidence>
<dbReference type="NCBIfam" id="NF002881">
    <property type="entry name" value="PRK03343.1"/>
    <property type="match status" value="1"/>
</dbReference>
<feature type="active site" description="Schiff-base intermediate with substrate" evidence="11">
    <location>
        <position position="150"/>
    </location>
</feature>
<dbReference type="InterPro" id="IPR001585">
    <property type="entry name" value="TAL/FSA"/>
</dbReference>
<dbReference type="InterPro" id="IPR004732">
    <property type="entry name" value="Transaldolase_2"/>
</dbReference>
<reference evidence="13 15" key="2">
    <citation type="submission" date="2020-10" db="EMBL/GenBank/DDBJ databases">
        <title>Janibacter indicus TT2 genome sequence.</title>
        <authorList>
            <person name="Lee K."/>
            <person name="Ganzorig M."/>
        </authorList>
    </citation>
    <scope>NUCLEOTIDE SEQUENCE [LARGE SCALE GENOMIC DNA]</scope>
    <source>
        <strain evidence="13 15">TT2</strain>
    </source>
</reference>